<dbReference type="PANTHER" id="PTHR12482:SF62">
    <property type="entry name" value="LIPASE ROG1-RELATED"/>
    <property type="match status" value="1"/>
</dbReference>
<gene>
    <name evidence="3" type="ORF">CYCCA115_LOCUS7863</name>
</gene>
<organism evidence="3 4">
    <name type="scientific">Cylindrotheca closterium</name>
    <dbReference type="NCBI Taxonomy" id="2856"/>
    <lineage>
        <taxon>Eukaryota</taxon>
        <taxon>Sar</taxon>
        <taxon>Stramenopiles</taxon>
        <taxon>Ochrophyta</taxon>
        <taxon>Bacillariophyta</taxon>
        <taxon>Bacillariophyceae</taxon>
        <taxon>Bacillariophycidae</taxon>
        <taxon>Bacillariales</taxon>
        <taxon>Bacillariaceae</taxon>
        <taxon>Cylindrotheca</taxon>
    </lineage>
</organism>
<reference evidence="3" key="1">
    <citation type="submission" date="2023-08" db="EMBL/GenBank/DDBJ databases">
        <authorList>
            <person name="Audoor S."/>
            <person name="Bilcke G."/>
        </authorList>
    </citation>
    <scope>NUCLEOTIDE SEQUENCE</scope>
</reference>
<dbReference type="AlphaFoldDB" id="A0AAD2CT66"/>
<feature type="region of interest" description="Disordered" evidence="1">
    <location>
        <begin position="310"/>
        <end position="332"/>
    </location>
</feature>
<evidence type="ECO:0000313" key="3">
    <source>
        <dbReference type="EMBL" id="CAJ1942270.1"/>
    </source>
</evidence>
<accession>A0AAD2CT66</accession>
<dbReference type="Proteomes" id="UP001295423">
    <property type="component" value="Unassembled WGS sequence"/>
</dbReference>
<dbReference type="PANTHER" id="PTHR12482">
    <property type="entry name" value="LIPASE ROG1-RELATED-RELATED"/>
    <property type="match status" value="1"/>
</dbReference>
<name>A0AAD2CT66_9STRA</name>
<feature type="region of interest" description="Disordered" evidence="1">
    <location>
        <begin position="78"/>
        <end position="107"/>
    </location>
</feature>
<dbReference type="InterPro" id="IPR007751">
    <property type="entry name" value="DUF676_lipase-like"/>
</dbReference>
<protein>
    <recommendedName>
        <fullName evidence="2">DUF676 domain-containing protein</fullName>
    </recommendedName>
</protein>
<feature type="compositionally biased region" description="Polar residues" evidence="1">
    <location>
        <begin position="87"/>
        <end position="101"/>
    </location>
</feature>
<evidence type="ECO:0000313" key="4">
    <source>
        <dbReference type="Proteomes" id="UP001295423"/>
    </source>
</evidence>
<feature type="domain" description="DUF676" evidence="2">
    <location>
        <begin position="48"/>
        <end position="283"/>
    </location>
</feature>
<sequence length="507" mass="57263">MANAESIRKSFRSTTEFLNDLNNDLSPPFQLDLQDPDGLSGTVHSPDVTHFLFLMHGHRGQSKDLAYMHTVMERIAGTKKKRMSRVASPSRSKNNKISGTDSDPVKHDMLVHNTVSNEHKTEDGIQNGGDRLVEEMRQVIEGEMKKRHPNSKDVFDITISILGNSLGGLYGRYAIAKLVERHCIKDGNGKGGDSCWMLDGRYRLHLNVFCTTATPHLGVSKHTFLPIPRTGEIAVATIMKDTGKDLFRMNDLLHKMATCPTYLRPLANFRKRIAYANAFNTDFPVPTATAAFLSENSTYPHYFEDDSLIVEPERTPKSQSRKRSPARGNSPERAKKKLFVASLYTRTLEDNQDERSDSMQTDYDGKKHKDEFHHMSECLDQLGWKKVFIDIRSELPTVEIPKGFIKKRKELSKETEDESASSSSRCIHSLKRQRTTLSSRDLASAVAQNNDNRFSWPLGHNMIVAFSRTRMSTLMNRGGRPVVDAVAKELVEDIFAWEDGGKKSTTQ</sequence>
<comment type="caution">
    <text evidence="3">The sequence shown here is derived from an EMBL/GenBank/DDBJ whole genome shotgun (WGS) entry which is preliminary data.</text>
</comment>
<keyword evidence="4" id="KW-1185">Reference proteome</keyword>
<feature type="region of interest" description="Disordered" evidence="1">
    <location>
        <begin position="409"/>
        <end position="432"/>
    </location>
</feature>
<evidence type="ECO:0000256" key="1">
    <source>
        <dbReference type="SAM" id="MobiDB-lite"/>
    </source>
</evidence>
<dbReference type="EMBL" id="CAKOGP040001112">
    <property type="protein sequence ID" value="CAJ1942270.1"/>
    <property type="molecule type" value="Genomic_DNA"/>
</dbReference>
<proteinExistence type="predicted"/>
<dbReference type="InterPro" id="IPR044294">
    <property type="entry name" value="Lipase-like"/>
</dbReference>
<evidence type="ECO:0000259" key="2">
    <source>
        <dbReference type="Pfam" id="PF05057"/>
    </source>
</evidence>
<dbReference type="Pfam" id="PF05057">
    <property type="entry name" value="DUF676"/>
    <property type="match status" value="1"/>
</dbReference>